<feature type="transmembrane region" description="Helical" evidence="1">
    <location>
        <begin position="292"/>
        <end position="316"/>
    </location>
</feature>
<feature type="transmembrane region" description="Helical" evidence="1">
    <location>
        <begin position="143"/>
        <end position="163"/>
    </location>
</feature>
<keyword evidence="1" id="KW-1133">Transmembrane helix</keyword>
<gene>
    <name evidence="2" type="ORF">G314FT_03130</name>
</gene>
<reference evidence="2" key="1">
    <citation type="submission" date="2022-08" db="EMBL/GenBank/DDBJ databases">
        <title>Genome sequence of Vagococcus luciliae DSM 112651.</title>
        <authorList>
            <person name="Juan G."/>
            <person name="Anja P."/>
            <person name="Rolf D."/>
            <person name="Kampfer P."/>
            <person name="Vilcinskas A."/>
        </authorList>
    </citation>
    <scope>NUCLEOTIDE SEQUENCE</scope>
    <source>
        <strain evidence="2">G314FT</strain>
    </source>
</reference>
<dbReference type="Pfam" id="PF07907">
    <property type="entry name" value="YibE_F"/>
    <property type="match status" value="1"/>
</dbReference>
<keyword evidence="1" id="KW-0472">Membrane</keyword>
<dbReference type="PANTHER" id="PTHR41771:SF1">
    <property type="entry name" value="MEMBRANE PROTEIN"/>
    <property type="match status" value="1"/>
</dbReference>
<dbReference type="EMBL" id="CP102451">
    <property type="protein sequence ID" value="UUV98221.1"/>
    <property type="molecule type" value="Genomic_DNA"/>
</dbReference>
<feature type="transmembrane region" description="Helical" evidence="1">
    <location>
        <begin position="6"/>
        <end position="23"/>
    </location>
</feature>
<feature type="transmembrane region" description="Helical" evidence="1">
    <location>
        <begin position="337"/>
        <end position="359"/>
    </location>
</feature>
<dbReference type="RefSeq" id="WP_257701803.1">
    <property type="nucleotide sequence ID" value="NZ_CP102451.1"/>
</dbReference>
<feature type="transmembrane region" description="Helical" evidence="1">
    <location>
        <begin position="170"/>
        <end position="193"/>
    </location>
</feature>
<feature type="transmembrane region" description="Helical" evidence="1">
    <location>
        <begin position="242"/>
        <end position="262"/>
    </location>
</feature>
<sequence length="367" mass="41509">MLQKYLWRFFAAILLTLNIWWIYQTLQYNQYHEPLGKITKIETSNKQDTIDEHQNKDVLTTQKIELIVLSSQYKGKKLTLSNTFSQSKIKDQDYKKGELVFLSIKDSNMSQTTILDTKRDTGLAIMMFCFVLLLILIGRKNGVMSLLGLIINTGLFYCLLIIYEQISSQSLVWLCLLFFPIIVSSTLIISNGWNQKTNISILATICSTLVTFIIGVGVITLLKHKGLRYEEMELITRPQHALFISSLLIGTMGASMDISITLSTAMNEIGQRHKQLTPQTLYQSGIQVGSDVIGPMINIMFFSYLSGSIPLILIFLRNGMSFNYTFPISLSLEVTRALIGSIGIVLTIPITSFIASIFLTRRNEHEC</sequence>
<evidence type="ECO:0000313" key="2">
    <source>
        <dbReference type="EMBL" id="UUV98221.1"/>
    </source>
</evidence>
<evidence type="ECO:0000256" key="1">
    <source>
        <dbReference type="SAM" id="Phobius"/>
    </source>
</evidence>
<accession>A0ABY5NX49</accession>
<feature type="transmembrane region" description="Helical" evidence="1">
    <location>
        <begin position="121"/>
        <end position="137"/>
    </location>
</feature>
<keyword evidence="3" id="KW-1185">Reference proteome</keyword>
<protein>
    <recommendedName>
        <fullName evidence="4">YibE/F family protein</fullName>
    </recommendedName>
</protein>
<proteinExistence type="predicted"/>
<dbReference type="Proteomes" id="UP001058273">
    <property type="component" value="Chromosome"/>
</dbReference>
<keyword evidence="1" id="KW-0812">Transmembrane</keyword>
<feature type="transmembrane region" description="Helical" evidence="1">
    <location>
        <begin position="199"/>
        <end position="222"/>
    </location>
</feature>
<evidence type="ECO:0000313" key="3">
    <source>
        <dbReference type="Proteomes" id="UP001058273"/>
    </source>
</evidence>
<dbReference type="InterPro" id="IPR012507">
    <property type="entry name" value="YibE_F"/>
</dbReference>
<name>A0ABY5NX49_9ENTE</name>
<reference evidence="2" key="2">
    <citation type="submission" date="2022-08" db="EMBL/GenBank/DDBJ databases">
        <authorList>
            <person name="Poehlein A."/>
            <person name="Guzman J."/>
            <person name="Daniel R."/>
            <person name="Vilcinskas A."/>
        </authorList>
    </citation>
    <scope>NUCLEOTIDE SEQUENCE</scope>
    <source>
        <strain evidence="2">G314FT</strain>
    </source>
</reference>
<evidence type="ECO:0008006" key="4">
    <source>
        <dbReference type="Google" id="ProtNLM"/>
    </source>
</evidence>
<dbReference type="PANTHER" id="PTHR41771">
    <property type="entry name" value="MEMBRANE PROTEIN-RELATED"/>
    <property type="match status" value="1"/>
</dbReference>
<organism evidence="2 3">
    <name type="scientific">Vagococcus luciliae</name>
    <dbReference type="NCBI Taxonomy" id="2920380"/>
    <lineage>
        <taxon>Bacteria</taxon>
        <taxon>Bacillati</taxon>
        <taxon>Bacillota</taxon>
        <taxon>Bacilli</taxon>
        <taxon>Lactobacillales</taxon>
        <taxon>Enterococcaceae</taxon>
        <taxon>Vagococcus</taxon>
    </lineage>
</organism>